<evidence type="ECO:0000313" key="1">
    <source>
        <dbReference type="EMBL" id="GAA3588632.1"/>
    </source>
</evidence>
<organism evidence="1 2">
    <name type="scientific">Kribbella ginsengisoli</name>
    <dbReference type="NCBI Taxonomy" id="363865"/>
    <lineage>
        <taxon>Bacteria</taxon>
        <taxon>Bacillati</taxon>
        <taxon>Actinomycetota</taxon>
        <taxon>Actinomycetes</taxon>
        <taxon>Propionibacteriales</taxon>
        <taxon>Kribbellaceae</taxon>
        <taxon>Kribbella</taxon>
    </lineage>
</organism>
<sequence>MIHDCMAAAGFKYFEKPVVAESGQPDFPYVVDDVAWARANGYGAGPVAPAVDPAGRYFAGLSREQQDAWRLALVGSGRQLSVELGPGRRLSASSTGCIASARRTLYGDLARWFKARRLTDNLGLLVQDRVRRDPRYLAAMAEWAGCVKGRGYDADDPGELREVVAARNEGLAAPVVRAAEVSATVAEAMCAQSTSLVRTLREVEPGYRAALIAERWSELVGLNGLEQDAVPRANVALGNR</sequence>
<keyword evidence="2" id="KW-1185">Reference proteome</keyword>
<evidence type="ECO:0000313" key="2">
    <source>
        <dbReference type="Proteomes" id="UP001501222"/>
    </source>
</evidence>
<gene>
    <name evidence="1" type="ORF">GCM10022235_69560</name>
</gene>
<reference evidence="2" key="1">
    <citation type="journal article" date="2019" name="Int. J. Syst. Evol. Microbiol.">
        <title>The Global Catalogue of Microorganisms (GCM) 10K type strain sequencing project: providing services to taxonomists for standard genome sequencing and annotation.</title>
        <authorList>
            <consortium name="The Broad Institute Genomics Platform"/>
            <consortium name="The Broad Institute Genome Sequencing Center for Infectious Disease"/>
            <person name="Wu L."/>
            <person name="Ma J."/>
        </authorList>
    </citation>
    <scope>NUCLEOTIDE SEQUENCE [LARGE SCALE GENOMIC DNA]</scope>
    <source>
        <strain evidence="2">JCM 16928</strain>
    </source>
</reference>
<comment type="caution">
    <text evidence="1">The sequence shown here is derived from an EMBL/GenBank/DDBJ whole genome shotgun (WGS) entry which is preliminary data.</text>
</comment>
<name>A0ABP6YQE3_9ACTN</name>
<proteinExistence type="predicted"/>
<accession>A0ABP6YQE3</accession>
<dbReference type="EMBL" id="BAABAA010000013">
    <property type="protein sequence ID" value="GAA3588632.1"/>
    <property type="molecule type" value="Genomic_DNA"/>
</dbReference>
<dbReference type="Proteomes" id="UP001501222">
    <property type="component" value="Unassembled WGS sequence"/>
</dbReference>
<protein>
    <submittedName>
        <fullName evidence="1">Uncharacterized protein</fullName>
    </submittedName>
</protein>